<keyword evidence="2" id="KW-1185">Reference proteome</keyword>
<organism evidence="1 2">
    <name type="scientific">Microlunatus endophyticus</name>
    <dbReference type="NCBI Taxonomy" id="1716077"/>
    <lineage>
        <taxon>Bacteria</taxon>
        <taxon>Bacillati</taxon>
        <taxon>Actinomycetota</taxon>
        <taxon>Actinomycetes</taxon>
        <taxon>Propionibacteriales</taxon>
        <taxon>Propionibacteriaceae</taxon>
        <taxon>Microlunatus</taxon>
    </lineage>
</organism>
<dbReference type="AlphaFoldDB" id="A0A917W6I3"/>
<evidence type="ECO:0000313" key="2">
    <source>
        <dbReference type="Proteomes" id="UP000613840"/>
    </source>
</evidence>
<gene>
    <name evidence="1" type="ORF">GCM10011575_30480</name>
</gene>
<dbReference type="RefSeq" id="WP_229670147.1">
    <property type="nucleotide sequence ID" value="NZ_BMMZ01000007.1"/>
</dbReference>
<sequence length="246" mass="26639">MGGDPCAEERATLAACFNEALTVGTRLRDLLLVAAQGADPDVPGVPDTAERFDALQTRYGDVSKDLTLSQVRSLSDRAAELLRTTGRPLVGARQALSAVKDEVRLRGEWLTTYLWADEDDDSADWPEARHQAALYMISRLRLSGVDIVKARDGHVDVYARGAVARVKYLQRPLGVVDLLQMSMALGEARMLLVFSRGGFDSEVLDHAGQDKIALFSIHLPDDIQPANQVARRLVGGASASVLLSSG</sequence>
<evidence type="ECO:0000313" key="1">
    <source>
        <dbReference type="EMBL" id="GGL69822.1"/>
    </source>
</evidence>
<reference evidence="1" key="1">
    <citation type="journal article" date="2014" name="Int. J. Syst. Evol. Microbiol.">
        <title>Complete genome sequence of Corynebacterium casei LMG S-19264T (=DSM 44701T), isolated from a smear-ripened cheese.</title>
        <authorList>
            <consortium name="US DOE Joint Genome Institute (JGI-PGF)"/>
            <person name="Walter F."/>
            <person name="Albersmeier A."/>
            <person name="Kalinowski J."/>
            <person name="Ruckert C."/>
        </authorList>
    </citation>
    <scope>NUCLEOTIDE SEQUENCE</scope>
    <source>
        <strain evidence="1">CGMCC 4.7306</strain>
    </source>
</reference>
<dbReference type="EMBL" id="BMMZ01000007">
    <property type="protein sequence ID" value="GGL69822.1"/>
    <property type="molecule type" value="Genomic_DNA"/>
</dbReference>
<dbReference type="Proteomes" id="UP000613840">
    <property type="component" value="Unassembled WGS sequence"/>
</dbReference>
<reference evidence="1" key="2">
    <citation type="submission" date="2020-09" db="EMBL/GenBank/DDBJ databases">
        <authorList>
            <person name="Sun Q."/>
            <person name="Zhou Y."/>
        </authorList>
    </citation>
    <scope>NUCLEOTIDE SEQUENCE</scope>
    <source>
        <strain evidence="1">CGMCC 4.7306</strain>
    </source>
</reference>
<comment type="caution">
    <text evidence="1">The sequence shown here is derived from an EMBL/GenBank/DDBJ whole genome shotgun (WGS) entry which is preliminary data.</text>
</comment>
<proteinExistence type="predicted"/>
<name>A0A917W6I3_9ACTN</name>
<protein>
    <recommendedName>
        <fullName evidence="3">Restriction endonuclease</fullName>
    </recommendedName>
</protein>
<accession>A0A917W6I3</accession>
<evidence type="ECO:0008006" key="3">
    <source>
        <dbReference type="Google" id="ProtNLM"/>
    </source>
</evidence>